<dbReference type="EMBL" id="DF973113">
    <property type="protein sequence ID" value="GAU11145.1"/>
    <property type="molecule type" value="Genomic_DNA"/>
</dbReference>
<dbReference type="PANTHER" id="PTHR13068:SF172">
    <property type="entry name" value="TRANSCRIPTION TERMINATION FACTOR FAMILY PROTEIN"/>
    <property type="match status" value="1"/>
</dbReference>
<dbReference type="OrthoDB" id="637682at2759"/>
<reference evidence="5" key="1">
    <citation type="journal article" date="2017" name="Front. Plant Sci.">
        <title>Climate Clever Clovers: New Paradigm to Reduce the Environmental Footprint of Ruminants by Breeding Low Methanogenic Forages Utilizing Haplotype Variation.</title>
        <authorList>
            <person name="Kaur P."/>
            <person name="Appels R."/>
            <person name="Bayer P.E."/>
            <person name="Keeble-Gagnere G."/>
            <person name="Wang J."/>
            <person name="Hirakawa H."/>
            <person name="Shirasawa K."/>
            <person name="Vercoe P."/>
            <person name="Stefanova K."/>
            <person name="Durmic Z."/>
            <person name="Nichols P."/>
            <person name="Revell C."/>
            <person name="Isobe S.N."/>
            <person name="Edwards D."/>
            <person name="Erskine W."/>
        </authorList>
    </citation>
    <scope>NUCLEOTIDE SEQUENCE [LARGE SCALE GENOMIC DNA]</scope>
    <source>
        <strain evidence="5">cv. Daliak</strain>
    </source>
</reference>
<accession>A0A2Z6LG94</accession>
<keyword evidence="3" id="KW-0809">Transit peptide</keyword>
<gene>
    <name evidence="4" type="ORF">TSUD_197690</name>
</gene>
<dbReference type="GO" id="GO:0006353">
    <property type="term" value="P:DNA-templated transcription termination"/>
    <property type="evidence" value="ECO:0007669"/>
    <property type="project" value="UniProtKB-KW"/>
</dbReference>
<sequence length="386" mass="43827">MFNYHRLRAILNPQIPKCYLLHPIHSLKPFSTITITSDSDQQSFTVSYLTNTCGLSPQKALKASKQISFNTPNKPDSVIAFFKTHGFSNDQIQSIIHKAPVLLTFDPIKTILPKFQFLSSKGASSSDIVDTVTRAPNFLRASLDKQLIPAFQLVRNFCPSDKKALTSIIACPTSISDIRMKPNIQRLLDFGATPSSIYRLLTTRPSIICSSDLRNVLEEIKELGFDPSSYKFCMALLAKRATTKSQWDAKVDALKSWGCSEDEIFNAFKKQPNIMLRSPDKLKAVMRFWIKQLGWDPSLLLSAPDLFGFSIEKRFIPRASVVQYLLSKGLMKKDASLTTPFYVTDEVFQQRYVNRFEKDAYRLLKLYKGEDSSIRCLDKLSKHILV</sequence>
<evidence type="ECO:0000256" key="1">
    <source>
        <dbReference type="ARBA" id="ARBA00007692"/>
    </source>
</evidence>
<keyword evidence="2" id="KW-0805">Transcription regulation</keyword>
<evidence type="ECO:0000313" key="5">
    <source>
        <dbReference type="Proteomes" id="UP000242715"/>
    </source>
</evidence>
<evidence type="ECO:0000313" key="4">
    <source>
        <dbReference type="EMBL" id="GAU11145.1"/>
    </source>
</evidence>
<dbReference type="Pfam" id="PF02536">
    <property type="entry name" value="mTERF"/>
    <property type="match status" value="2"/>
</dbReference>
<keyword evidence="2" id="KW-0806">Transcription termination</keyword>
<name>A0A2Z6LG94_TRISU</name>
<dbReference type="InterPro" id="IPR003690">
    <property type="entry name" value="MTERF"/>
</dbReference>
<evidence type="ECO:0000256" key="3">
    <source>
        <dbReference type="ARBA" id="ARBA00022946"/>
    </source>
</evidence>
<dbReference type="Gene3D" id="1.25.70.10">
    <property type="entry name" value="Transcription termination factor 3, mitochondrial"/>
    <property type="match status" value="1"/>
</dbReference>
<keyword evidence="5" id="KW-1185">Reference proteome</keyword>
<dbReference type="PANTHER" id="PTHR13068">
    <property type="entry name" value="CGI-12 PROTEIN-RELATED"/>
    <property type="match status" value="1"/>
</dbReference>
<dbReference type="AlphaFoldDB" id="A0A2Z6LG94"/>
<dbReference type="SMART" id="SM00733">
    <property type="entry name" value="Mterf"/>
    <property type="match status" value="5"/>
</dbReference>
<proteinExistence type="inferred from homology"/>
<dbReference type="Proteomes" id="UP000242715">
    <property type="component" value="Unassembled WGS sequence"/>
</dbReference>
<dbReference type="InterPro" id="IPR038538">
    <property type="entry name" value="MTERF_sf"/>
</dbReference>
<evidence type="ECO:0000256" key="2">
    <source>
        <dbReference type="ARBA" id="ARBA00022472"/>
    </source>
</evidence>
<comment type="similarity">
    <text evidence="1">Belongs to the mTERF family.</text>
</comment>
<protein>
    <submittedName>
        <fullName evidence="4">Uncharacterized protein</fullName>
    </submittedName>
</protein>
<organism evidence="4 5">
    <name type="scientific">Trifolium subterraneum</name>
    <name type="common">Subterranean clover</name>
    <dbReference type="NCBI Taxonomy" id="3900"/>
    <lineage>
        <taxon>Eukaryota</taxon>
        <taxon>Viridiplantae</taxon>
        <taxon>Streptophyta</taxon>
        <taxon>Embryophyta</taxon>
        <taxon>Tracheophyta</taxon>
        <taxon>Spermatophyta</taxon>
        <taxon>Magnoliopsida</taxon>
        <taxon>eudicotyledons</taxon>
        <taxon>Gunneridae</taxon>
        <taxon>Pentapetalae</taxon>
        <taxon>rosids</taxon>
        <taxon>fabids</taxon>
        <taxon>Fabales</taxon>
        <taxon>Fabaceae</taxon>
        <taxon>Papilionoideae</taxon>
        <taxon>50 kb inversion clade</taxon>
        <taxon>NPAAA clade</taxon>
        <taxon>Hologalegina</taxon>
        <taxon>IRL clade</taxon>
        <taxon>Trifolieae</taxon>
        <taxon>Trifolium</taxon>
    </lineage>
</organism>
<keyword evidence="2" id="KW-0804">Transcription</keyword>
<dbReference type="FunFam" id="1.25.70.10:FF:000001">
    <property type="entry name" value="Mitochondrial transcription termination factor-like"/>
    <property type="match status" value="1"/>
</dbReference>
<dbReference type="GO" id="GO:0003676">
    <property type="term" value="F:nucleic acid binding"/>
    <property type="evidence" value="ECO:0007669"/>
    <property type="project" value="InterPro"/>
</dbReference>